<evidence type="ECO:0000313" key="2">
    <source>
        <dbReference type="Proteomes" id="UP000594638"/>
    </source>
</evidence>
<evidence type="ECO:0000313" key="1">
    <source>
        <dbReference type="EMBL" id="CAA2975083.1"/>
    </source>
</evidence>
<sequence>MDEELPKLKISPSFKRIFDSTISLSSEDSSSDIEDHRYTSLKDIIFSTLPQHAVNNDPSNAFDSSNISIRNELVKHAASAYVQSAAILLNRDQDLISRFWEKMKITCVGFLSCWHTCVRVPLRAIFHPVLHFLYRQGAPCEDVDGVGLSGDDQFCRSKMCGNSFVGEVLMSALPFFLCKDVLAAACGGMCCGVASTVCSTFGSVGAMVVVVRCWGSA</sequence>
<dbReference type="Proteomes" id="UP000594638">
    <property type="component" value="Unassembled WGS sequence"/>
</dbReference>
<keyword evidence="2" id="KW-1185">Reference proteome</keyword>
<comment type="caution">
    <text evidence="1">The sequence shown here is derived from an EMBL/GenBank/DDBJ whole genome shotgun (WGS) entry which is preliminary data.</text>
</comment>
<dbReference type="EMBL" id="CACTIH010002226">
    <property type="protein sequence ID" value="CAA2975083.1"/>
    <property type="molecule type" value="Genomic_DNA"/>
</dbReference>
<dbReference type="AlphaFoldDB" id="A0A8S0R7V1"/>
<proteinExistence type="predicted"/>
<name>A0A8S0R7V1_OLEEU</name>
<dbReference type="PANTHER" id="PTHR34569:SF17">
    <property type="entry name" value="UBIQUITIN-PROTEIN LIGASE ARKADIA-A, PUTATIVE-RELATED"/>
    <property type="match status" value="1"/>
</dbReference>
<dbReference type="Gramene" id="OE9A097892T1">
    <property type="protein sequence ID" value="OE9A097892C1"/>
    <property type="gene ID" value="OE9A097892"/>
</dbReference>
<dbReference type="OrthoDB" id="1364464at2759"/>
<gene>
    <name evidence="1" type="ORF">OLEA9_A097892</name>
</gene>
<reference evidence="1 2" key="1">
    <citation type="submission" date="2019-12" db="EMBL/GenBank/DDBJ databases">
        <authorList>
            <person name="Alioto T."/>
            <person name="Alioto T."/>
            <person name="Gomez Garrido J."/>
        </authorList>
    </citation>
    <scope>NUCLEOTIDE SEQUENCE [LARGE SCALE GENOMIC DNA]</scope>
</reference>
<dbReference type="PANTHER" id="PTHR34569">
    <property type="entry name" value="EXPRESSED PROTEIN"/>
    <property type="match status" value="1"/>
</dbReference>
<accession>A0A8S0R7V1</accession>
<protein>
    <submittedName>
        <fullName evidence="1">Uncharacterized protein</fullName>
    </submittedName>
</protein>
<organism evidence="1 2">
    <name type="scientific">Olea europaea subsp. europaea</name>
    <dbReference type="NCBI Taxonomy" id="158383"/>
    <lineage>
        <taxon>Eukaryota</taxon>
        <taxon>Viridiplantae</taxon>
        <taxon>Streptophyta</taxon>
        <taxon>Embryophyta</taxon>
        <taxon>Tracheophyta</taxon>
        <taxon>Spermatophyta</taxon>
        <taxon>Magnoliopsida</taxon>
        <taxon>eudicotyledons</taxon>
        <taxon>Gunneridae</taxon>
        <taxon>Pentapetalae</taxon>
        <taxon>asterids</taxon>
        <taxon>lamiids</taxon>
        <taxon>Lamiales</taxon>
        <taxon>Oleaceae</taxon>
        <taxon>Oleeae</taxon>
        <taxon>Olea</taxon>
    </lineage>
</organism>